<dbReference type="EMBL" id="BSXS01016861">
    <property type="protein sequence ID" value="GMF08302.1"/>
    <property type="molecule type" value="Genomic_DNA"/>
</dbReference>
<protein>
    <submittedName>
        <fullName evidence="1">Unnamed protein product</fullName>
    </submittedName>
</protein>
<organism evidence="1 2">
    <name type="scientific">Ambrosiozyma monospora</name>
    <name type="common">Yeast</name>
    <name type="synonym">Endomycopsis monosporus</name>
    <dbReference type="NCBI Taxonomy" id="43982"/>
    <lineage>
        <taxon>Eukaryota</taxon>
        <taxon>Fungi</taxon>
        <taxon>Dikarya</taxon>
        <taxon>Ascomycota</taxon>
        <taxon>Saccharomycotina</taxon>
        <taxon>Pichiomycetes</taxon>
        <taxon>Pichiales</taxon>
        <taxon>Pichiaceae</taxon>
        <taxon>Ambrosiozyma</taxon>
    </lineage>
</organism>
<accession>A0ACB5UCB5</accession>
<evidence type="ECO:0000313" key="1">
    <source>
        <dbReference type="EMBL" id="GMF08302.1"/>
    </source>
</evidence>
<gene>
    <name evidence="1" type="ORF">Amon02_001321800</name>
</gene>
<proteinExistence type="predicted"/>
<dbReference type="Proteomes" id="UP001165064">
    <property type="component" value="Unassembled WGS sequence"/>
</dbReference>
<evidence type="ECO:0000313" key="2">
    <source>
        <dbReference type="Proteomes" id="UP001165064"/>
    </source>
</evidence>
<keyword evidence="2" id="KW-1185">Reference proteome</keyword>
<comment type="caution">
    <text evidence="1">The sequence shown here is derived from an EMBL/GenBank/DDBJ whole genome shotgun (WGS) entry which is preliminary data.</text>
</comment>
<reference evidence="1" key="1">
    <citation type="submission" date="2023-04" db="EMBL/GenBank/DDBJ databases">
        <title>Ambrosiozyma monospora NBRC 10751.</title>
        <authorList>
            <person name="Ichikawa N."/>
            <person name="Sato H."/>
            <person name="Tonouchi N."/>
        </authorList>
    </citation>
    <scope>NUCLEOTIDE SEQUENCE</scope>
    <source>
        <strain evidence="1">NBRC 10751</strain>
    </source>
</reference>
<sequence length="173" mass="19392">MGEKEFTYVHDTTLHCVSQPSGVASFLFQLKDTPITGIGGTHSPLTAMIKNGSIYYNTKHDFITSGEEKEGTIFKMVIYNEPTNNCLRIDFHKLKSSGDDQTKEPWKTMIDLDNIVDPTEDVGDLIKKYQGYLKKSSNVPDLVFLGELPKEAPKDVETCIGICVFRNIKPNVD</sequence>
<name>A0ACB5UCB5_AMBMO</name>